<gene>
    <name evidence="2" type="ORF">DICVIV_09264</name>
</gene>
<name>A0A0D8XLU6_DICVI</name>
<feature type="region of interest" description="Disordered" evidence="1">
    <location>
        <begin position="1"/>
        <end position="23"/>
    </location>
</feature>
<protein>
    <submittedName>
        <fullName evidence="2">Uncharacterized protein</fullName>
    </submittedName>
</protein>
<dbReference type="Proteomes" id="UP000053766">
    <property type="component" value="Unassembled WGS sequence"/>
</dbReference>
<reference evidence="3" key="2">
    <citation type="journal article" date="2016" name="Sci. Rep.">
        <title>Dictyocaulus viviparus genome, variome and transcriptome elucidate lungworm biology and support future intervention.</title>
        <authorList>
            <person name="McNulty S.N."/>
            <person name="Strube C."/>
            <person name="Rosa B.A."/>
            <person name="Martin J.C."/>
            <person name="Tyagi R."/>
            <person name="Choi Y.J."/>
            <person name="Wang Q."/>
            <person name="Hallsworth Pepin K."/>
            <person name="Zhang X."/>
            <person name="Ozersky P."/>
            <person name="Wilson R.K."/>
            <person name="Sternberg P.W."/>
            <person name="Gasser R.B."/>
            <person name="Mitreva M."/>
        </authorList>
    </citation>
    <scope>NUCLEOTIDE SEQUENCE [LARGE SCALE GENOMIC DNA]</scope>
    <source>
        <strain evidence="3">HannoverDv2000</strain>
    </source>
</reference>
<accession>A0A0D8XLU6</accession>
<evidence type="ECO:0000256" key="1">
    <source>
        <dbReference type="SAM" id="MobiDB-lite"/>
    </source>
</evidence>
<organism evidence="2 3">
    <name type="scientific">Dictyocaulus viviparus</name>
    <name type="common">Bovine lungworm</name>
    <dbReference type="NCBI Taxonomy" id="29172"/>
    <lineage>
        <taxon>Eukaryota</taxon>
        <taxon>Metazoa</taxon>
        <taxon>Ecdysozoa</taxon>
        <taxon>Nematoda</taxon>
        <taxon>Chromadorea</taxon>
        <taxon>Rhabditida</taxon>
        <taxon>Rhabditina</taxon>
        <taxon>Rhabditomorpha</taxon>
        <taxon>Strongyloidea</taxon>
        <taxon>Metastrongylidae</taxon>
        <taxon>Dictyocaulus</taxon>
    </lineage>
</organism>
<proteinExistence type="predicted"/>
<evidence type="ECO:0000313" key="2">
    <source>
        <dbReference type="EMBL" id="KJH44707.1"/>
    </source>
</evidence>
<keyword evidence="3" id="KW-1185">Reference proteome</keyword>
<evidence type="ECO:0000313" key="3">
    <source>
        <dbReference type="Proteomes" id="UP000053766"/>
    </source>
</evidence>
<sequence>MLNPLYMKHRPSTQLSIGPPSSPPSLHNLKEIEELREVILKEEFIENFLLTYCGMNIRHGRQRSISTTRIDTIIDLFFVSAESQKISDIFVLESSQ</sequence>
<dbReference type="EMBL" id="KN716454">
    <property type="protein sequence ID" value="KJH44707.1"/>
    <property type="molecule type" value="Genomic_DNA"/>
</dbReference>
<reference evidence="2 3" key="1">
    <citation type="submission" date="2013-11" db="EMBL/GenBank/DDBJ databases">
        <title>Draft genome of the bovine lungworm Dictyocaulus viviparus.</title>
        <authorList>
            <person name="Mitreva M."/>
        </authorList>
    </citation>
    <scope>NUCLEOTIDE SEQUENCE [LARGE SCALE GENOMIC DNA]</scope>
    <source>
        <strain evidence="2 3">HannoverDv2000</strain>
    </source>
</reference>
<dbReference type="AlphaFoldDB" id="A0A0D8XLU6"/>